<dbReference type="Pfam" id="PF09159">
    <property type="entry name" value="Ydc2-catalyt"/>
    <property type="match status" value="1"/>
</dbReference>
<feature type="domain" description="Mitochondrial resolvase Ydc2 catalytic" evidence="2">
    <location>
        <begin position="3"/>
        <end position="369"/>
    </location>
</feature>
<reference evidence="3 4" key="1">
    <citation type="submission" date="2024-07" db="EMBL/GenBank/DDBJ databases">
        <title>Section-level genome sequencing and comparative genomics of Aspergillus sections Usti and Cavernicolus.</title>
        <authorList>
            <consortium name="Lawrence Berkeley National Laboratory"/>
            <person name="Nybo J.L."/>
            <person name="Vesth T.C."/>
            <person name="Theobald S."/>
            <person name="Frisvad J.C."/>
            <person name="Larsen T.O."/>
            <person name="Kjaerboelling I."/>
            <person name="Rothschild-Mancinelli K."/>
            <person name="Lyhne E.K."/>
            <person name="Kogle M.E."/>
            <person name="Barry K."/>
            <person name="Clum A."/>
            <person name="Na H."/>
            <person name="Ledsgaard L."/>
            <person name="Lin J."/>
            <person name="Lipzen A."/>
            <person name="Kuo A."/>
            <person name="Riley R."/>
            <person name="Mondo S."/>
            <person name="LaButti K."/>
            <person name="Haridas S."/>
            <person name="Pangalinan J."/>
            <person name="Salamov A.A."/>
            <person name="Simmons B.A."/>
            <person name="Magnuson J.K."/>
            <person name="Chen J."/>
            <person name="Drula E."/>
            <person name="Henrissat B."/>
            <person name="Wiebenga A."/>
            <person name="Lubbers R.J."/>
            <person name="Gomes A.C."/>
            <person name="Makela M.R."/>
            <person name="Stajich J."/>
            <person name="Grigoriev I.V."/>
            <person name="Mortensen U.H."/>
            <person name="De vries R.P."/>
            <person name="Baker S.E."/>
            <person name="Andersen M.R."/>
        </authorList>
    </citation>
    <scope>NUCLEOTIDE SEQUENCE [LARGE SCALE GENOMIC DNA]</scope>
    <source>
        <strain evidence="3 4">CBS 600.67</strain>
    </source>
</reference>
<feature type="region of interest" description="Disordered" evidence="1">
    <location>
        <begin position="236"/>
        <end position="266"/>
    </location>
</feature>
<dbReference type="InterPro" id="IPR036397">
    <property type="entry name" value="RNaseH_sf"/>
</dbReference>
<evidence type="ECO:0000256" key="1">
    <source>
        <dbReference type="SAM" id="MobiDB-lite"/>
    </source>
</evidence>
<dbReference type="SUPFAM" id="SSF53098">
    <property type="entry name" value="Ribonuclease H-like"/>
    <property type="match status" value="1"/>
</dbReference>
<dbReference type="InterPro" id="IPR012337">
    <property type="entry name" value="RNaseH-like_sf"/>
</dbReference>
<name>A0ABR4J2V9_9EURO</name>
<dbReference type="Gene3D" id="3.30.420.10">
    <property type="entry name" value="Ribonuclease H-like superfamily/Ribonuclease H"/>
    <property type="match status" value="1"/>
</dbReference>
<dbReference type="PANTHER" id="PTHR28072:SF1">
    <property type="entry name" value="CRUCIFORM CUTTING ENDONUCLEASE 1, MITOCHONDRIAL-RELATED"/>
    <property type="match status" value="1"/>
</dbReference>
<dbReference type="PANTHER" id="PTHR28072">
    <property type="entry name" value="CRUCIFORM CUTTING ENDONUCLEASE 1, MITOCHONDRIAL-RELATED"/>
    <property type="match status" value="1"/>
</dbReference>
<protein>
    <submittedName>
        <fullName evidence="3">Mitochondrial resolvase Ydc2</fullName>
    </submittedName>
</protein>
<dbReference type="InterPro" id="IPR015242">
    <property type="entry name" value="Ydc2_cat"/>
</dbReference>
<dbReference type="Proteomes" id="UP001610335">
    <property type="component" value="Unassembled WGS sequence"/>
</dbReference>
<feature type="compositionally biased region" description="Low complexity" evidence="1">
    <location>
        <begin position="236"/>
        <end position="252"/>
    </location>
</feature>
<feature type="region of interest" description="Disordered" evidence="1">
    <location>
        <begin position="86"/>
        <end position="131"/>
    </location>
</feature>
<evidence type="ECO:0000313" key="3">
    <source>
        <dbReference type="EMBL" id="KAL2833412.1"/>
    </source>
</evidence>
<feature type="compositionally biased region" description="Basic and acidic residues" evidence="1">
    <location>
        <begin position="95"/>
        <end position="105"/>
    </location>
</feature>
<organism evidence="3 4">
    <name type="scientific">Aspergillus cavernicola</name>
    <dbReference type="NCBI Taxonomy" id="176166"/>
    <lineage>
        <taxon>Eukaryota</taxon>
        <taxon>Fungi</taxon>
        <taxon>Dikarya</taxon>
        <taxon>Ascomycota</taxon>
        <taxon>Pezizomycotina</taxon>
        <taxon>Eurotiomycetes</taxon>
        <taxon>Eurotiomycetidae</taxon>
        <taxon>Eurotiales</taxon>
        <taxon>Aspergillaceae</taxon>
        <taxon>Aspergillus</taxon>
        <taxon>Aspergillus subgen. Nidulantes</taxon>
    </lineage>
</organism>
<evidence type="ECO:0000259" key="2">
    <source>
        <dbReference type="Pfam" id="PF09159"/>
    </source>
</evidence>
<dbReference type="EMBL" id="JBFXLS010000004">
    <property type="protein sequence ID" value="KAL2833412.1"/>
    <property type="molecule type" value="Genomic_DNA"/>
</dbReference>
<proteinExistence type="predicted"/>
<sequence>MSILSIDMGIRNLAFAHLRCRESFLSSSGSFSARGGGHGHGYGDGDGGGKLVLNTWRRISLPLTRGFSITEFENYLDSPLPPQIVSKTCSQSQSSDRESKRETKLDSNIASDTDTDTELGNEGKKESKPPFSLPIYAQHAHSIISTLLSRYNPTHILIERQRFRSGGGSAVQEWSLRVGVFEGMVWAVLHTLRVQQLQERQQLSAGFGMGVGFYGGPRVFSIEPGRIGRYLISSGSSTTTTSFPDVSGDVDGTGTGKKRTTRSSREGKKLKIDLVGSWLENGLFEISADSDGVQPWVDEYLAKWKKEKKNKKDKKPAPNPKSKLKKISDLGTDNKGDVGARARVDIGKLDDLADCLIQGVTWLEWEGMKGRVGRDGVDAIRLDMS</sequence>
<comment type="caution">
    <text evidence="3">The sequence shown here is derived from an EMBL/GenBank/DDBJ whole genome shotgun (WGS) entry which is preliminary data.</text>
</comment>
<dbReference type="CDD" id="cd16963">
    <property type="entry name" value="CCE1"/>
    <property type="match status" value="1"/>
</dbReference>
<accession>A0ABR4J2V9</accession>
<dbReference type="InterPro" id="IPR039197">
    <property type="entry name" value="Mrs1/Cce1"/>
</dbReference>
<gene>
    <name evidence="3" type="ORF">BDW59DRAFT_156909</name>
</gene>
<feature type="region of interest" description="Disordered" evidence="1">
    <location>
        <begin position="307"/>
        <end position="330"/>
    </location>
</feature>
<keyword evidence="4" id="KW-1185">Reference proteome</keyword>
<evidence type="ECO:0000313" key="4">
    <source>
        <dbReference type="Proteomes" id="UP001610335"/>
    </source>
</evidence>